<dbReference type="InterPro" id="IPR002750">
    <property type="entry name" value="CobE/GbiG_C"/>
</dbReference>
<reference evidence="4 5" key="1">
    <citation type="submission" date="2016-10" db="EMBL/GenBank/DDBJ databases">
        <authorList>
            <person name="de Groot N.N."/>
        </authorList>
    </citation>
    <scope>NUCLEOTIDE SEQUENCE [LARGE SCALE GENOMIC DNA]</scope>
    <source>
        <strain evidence="4 5">ASO4-2</strain>
    </source>
</reference>
<dbReference type="AlphaFoldDB" id="A0A1G6BCX9"/>
<sequence length="351" mass="37225">MDSEASTAVWALNAKGCDLGRSLTSRLNATLFVPQKHLRCESERSFQGFAQTFAAQFRCFRRHVCIAATGIVVRCVAPVLNSKTTDPAVVVLDQDGRHVISLLGGHMGGANALAEEVARMTNGEAVITTATDTEGLPALDLLARDLNLAPHPPRLLKTVVAAMLDKDSVQLWDPEDRLRPSIRMSGHEAHFTPVDNPSQWQNAQPGIWVSWRNDAPGDAPFTLCLHPRCLVAGLGCHRGVAGADVLRFIETVFAQSGLALQSLAALGTIRSRAGEAGVREALDVLQVDAAFFSAEELAGVSTPHPSAVARRLIGTASVCEAAALLLGGTSPLLVPKVKGDGLTLAVARKDV</sequence>
<dbReference type="PANTHER" id="PTHR37477">
    <property type="entry name" value="COBALT-PRECORRIN-5A HYDROLASE"/>
    <property type="match status" value="1"/>
</dbReference>
<feature type="domain" description="Cobalamin synthesis G N-terminal" evidence="2">
    <location>
        <begin position="52"/>
        <end position="132"/>
    </location>
</feature>
<dbReference type="Gene3D" id="3.40.50.11220">
    <property type="match status" value="1"/>
</dbReference>
<dbReference type="GO" id="GO:0009236">
    <property type="term" value="P:cobalamin biosynthetic process"/>
    <property type="evidence" value="ECO:0007669"/>
    <property type="project" value="InterPro"/>
</dbReference>
<feature type="domain" description="Cobalamin biosynthesis central region" evidence="3">
    <location>
        <begin position="137"/>
        <end position="227"/>
    </location>
</feature>
<proteinExistence type="predicted"/>
<organism evidence="4 5">
    <name type="scientific">Desulfonatronum thiosulfatophilum</name>
    <dbReference type="NCBI Taxonomy" id="617002"/>
    <lineage>
        <taxon>Bacteria</taxon>
        <taxon>Pseudomonadati</taxon>
        <taxon>Thermodesulfobacteriota</taxon>
        <taxon>Desulfovibrionia</taxon>
        <taxon>Desulfovibrionales</taxon>
        <taxon>Desulfonatronaceae</taxon>
        <taxon>Desulfonatronum</taxon>
    </lineage>
</organism>
<evidence type="ECO:0000259" key="3">
    <source>
        <dbReference type="Pfam" id="PF11761"/>
    </source>
</evidence>
<evidence type="ECO:0000259" key="2">
    <source>
        <dbReference type="Pfam" id="PF11760"/>
    </source>
</evidence>
<keyword evidence="4" id="KW-0456">Lyase</keyword>
<dbReference type="Gene3D" id="3.30.420.180">
    <property type="entry name" value="CobE/GbiG C-terminal domain"/>
    <property type="match status" value="1"/>
</dbReference>
<dbReference type="GO" id="GO:0016829">
    <property type="term" value="F:lyase activity"/>
    <property type="evidence" value="ECO:0007669"/>
    <property type="project" value="UniProtKB-KW"/>
</dbReference>
<evidence type="ECO:0000313" key="4">
    <source>
        <dbReference type="EMBL" id="SDB18487.1"/>
    </source>
</evidence>
<dbReference type="Pfam" id="PF01890">
    <property type="entry name" value="CbiG_C"/>
    <property type="match status" value="1"/>
</dbReference>
<dbReference type="InterPro" id="IPR052553">
    <property type="entry name" value="CbiG_hydrolase"/>
</dbReference>
<evidence type="ECO:0000259" key="1">
    <source>
        <dbReference type="Pfam" id="PF01890"/>
    </source>
</evidence>
<accession>A0A1G6BCX9</accession>
<dbReference type="Pfam" id="PF11761">
    <property type="entry name" value="CbiG_mid"/>
    <property type="match status" value="1"/>
</dbReference>
<dbReference type="STRING" id="617002.SAMN05660653_00908"/>
<keyword evidence="5" id="KW-1185">Reference proteome</keyword>
<dbReference type="PANTHER" id="PTHR37477:SF1">
    <property type="entry name" value="COBALT-PRECORRIN-5A HYDROLASE"/>
    <property type="match status" value="1"/>
</dbReference>
<dbReference type="InterPro" id="IPR036518">
    <property type="entry name" value="CobE/GbiG_C_sf"/>
</dbReference>
<dbReference type="SUPFAM" id="SSF159672">
    <property type="entry name" value="CbiG N-terminal domain-like"/>
    <property type="match status" value="1"/>
</dbReference>
<dbReference type="Proteomes" id="UP000198771">
    <property type="component" value="Unassembled WGS sequence"/>
</dbReference>
<gene>
    <name evidence="4" type="ORF">SAMN05660653_00908</name>
</gene>
<dbReference type="InterPro" id="IPR021744">
    <property type="entry name" value="CbiG_N"/>
</dbReference>
<evidence type="ECO:0000313" key="5">
    <source>
        <dbReference type="Proteomes" id="UP000198771"/>
    </source>
</evidence>
<dbReference type="SUPFAM" id="SSF159664">
    <property type="entry name" value="CobE/GbiG C-terminal domain-like"/>
    <property type="match status" value="1"/>
</dbReference>
<dbReference type="EMBL" id="FMXO01000004">
    <property type="protein sequence ID" value="SDB18487.1"/>
    <property type="molecule type" value="Genomic_DNA"/>
</dbReference>
<dbReference type="InterPro" id="IPR038029">
    <property type="entry name" value="GbiG_N_sf"/>
</dbReference>
<protein>
    <submittedName>
        <fullName evidence="4">Cobalt-precorrin 5A acetaldehyde-lyase</fullName>
    </submittedName>
</protein>
<name>A0A1G6BCX9_9BACT</name>
<feature type="domain" description="CobE/GbiG C-terminal" evidence="1">
    <location>
        <begin position="230"/>
        <end position="347"/>
    </location>
</feature>
<dbReference type="Pfam" id="PF11760">
    <property type="entry name" value="CbiG_N"/>
    <property type="match status" value="1"/>
</dbReference>
<dbReference type="InterPro" id="IPR021745">
    <property type="entry name" value="CbiG_mid"/>
</dbReference>